<organism evidence="1 2">
    <name type="scientific">Parabacteroides faecalis</name>
    <dbReference type="NCBI Taxonomy" id="2924040"/>
    <lineage>
        <taxon>Bacteria</taxon>
        <taxon>Pseudomonadati</taxon>
        <taxon>Bacteroidota</taxon>
        <taxon>Bacteroidia</taxon>
        <taxon>Bacteroidales</taxon>
        <taxon>Tannerellaceae</taxon>
        <taxon>Parabacteroides</taxon>
    </lineage>
</organism>
<evidence type="ECO:0000313" key="1">
    <source>
        <dbReference type="EMBL" id="MCJ2379947.1"/>
    </source>
</evidence>
<comment type="caution">
    <text evidence="1">The sequence shown here is derived from an EMBL/GenBank/DDBJ whole genome shotgun (WGS) entry which is preliminary data.</text>
</comment>
<dbReference type="Pfam" id="PF17170">
    <property type="entry name" value="DUF5128"/>
    <property type="match status" value="1"/>
</dbReference>
<reference evidence="1 2" key="1">
    <citation type="submission" date="2022-03" db="EMBL/GenBank/DDBJ databases">
        <title>Parabacteroides sp. nov. isolated from swine feces.</title>
        <authorList>
            <person name="Bak J.E."/>
        </authorList>
    </citation>
    <scope>NUCLEOTIDE SEQUENCE [LARGE SCALE GENOMIC DNA]</scope>
    <source>
        <strain evidence="1 2">AGMB00274</strain>
    </source>
</reference>
<dbReference type="EMBL" id="JAKZMM010000008">
    <property type="protein sequence ID" value="MCJ2379947.1"/>
    <property type="molecule type" value="Genomic_DNA"/>
</dbReference>
<proteinExistence type="predicted"/>
<keyword evidence="2" id="KW-1185">Reference proteome</keyword>
<name>A0ABT0BYU8_9BACT</name>
<gene>
    <name evidence="1" type="ORF">MUN53_04875</name>
</gene>
<sequence length="377" mass="42623">MACSSTQQDSLGEMPVIAEKVTLPTGDLIVCDLAKATDTLDVPLSMLTEELQIVPLDNRDEALVGGWVRTTVSDNYILVSNNRQVPYKLFGRDGKFICTVGSFGQGPNEYQLTYAEQLDEAHNRIYIMSWNAEKILVFDLKGNPQPYIPLNTRVPKGKFRVNTADSTVIVTKLPFEGSAEMVWVQDMHGNRKQSIAPGHLMAPRDFSNEVMDARNTSAYDVMFLIIVPEAKQDSLYHYNWEKNRLEPRFTTLFTGEKMPWHGYTELPHHFMGDVSFPVQVSETSFQGSAPAYYIVDKTTLKGNFMRLKNDFLHISAWPSFSNGYYIANMEPMTLKEQLEEALKEENLDESVQARIKACLSSLDENGNNVILLAKLKN</sequence>
<dbReference type="Proteomes" id="UP001165444">
    <property type="component" value="Unassembled WGS sequence"/>
</dbReference>
<protein>
    <submittedName>
        <fullName evidence="1">6-bladed beta-propeller</fullName>
    </submittedName>
</protein>
<evidence type="ECO:0000313" key="2">
    <source>
        <dbReference type="Proteomes" id="UP001165444"/>
    </source>
</evidence>
<accession>A0ABT0BYU8</accession>